<dbReference type="Pfam" id="PF04542">
    <property type="entry name" value="Sigma70_r2"/>
    <property type="match status" value="1"/>
</dbReference>
<keyword evidence="4 6" id="KW-0238">DNA-binding</keyword>
<evidence type="ECO:0000256" key="4">
    <source>
        <dbReference type="ARBA" id="ARBA00023125"/>
    </source>
</evidence>
<dbReference type="GO" id="GO:0016987">
    <property type="term" value="F:sigma factor activity"/>
    <property type="evidence" value="ECO:0007669"/>
    <property type="project" value="UniProtKB-KW"/>
</dbReference>
<dbReference type="Gene3D" id="1.20.120.1810">
    <property type="match status" value="1"/>
</dbReference>
<protein>
    <recommendedName>
        <fullName evidence="6">RNA polymerase sigma factor</fullName>
    </recommendedName>
</protein>
<evidence type="ECO:0000313" key="10">
    <source>
        <dbReference type="Proteomes" id="UP000199139"/>
    </source>
</evidence>
<dbReference type="Pfam" id="PF04545">
    <property type="entry name" value="Sigma70_r4"/>
    <property type="match status" value="1"/>
</dbReference>
<keyword evidence="2 6" id="KW-0805">Transcription regulation</keyword>
<dbReference type="EMBL" id="FPAI01000002">
    <property type="protein sequence ID" value="SFS41506.1"/>
    <property type="molecule type" value="Genomic_DNA"/>
</dbReference>
<dbReference type="PANTHER" id="PTHR30376">
    <property type="entry name" value="SIGMA FACTOR RPOH HEAT SHOCK RELATED"/>
    <property type="match status" value="1"/>
</dbReference>
<dbReference type="Proteomes" id="UP000199139">
    <property type="component" value="Unassembled WGS sequence"/>
</dbReference>
<keyword evidence="5 6" id="KW-0804">Transcription</keyword>
<dbReference type="NCBIfam" id="TIGR02937">
    <property type="entry name" value="sigma70-ECF"/>
    <property type="match status" value="1"/>
</dbReference>
<dbReference type="PROSITE" id="PS00715">
    <property type="entry name" value="SIGMA70_1"/>
    <property type="match status" value="1"/>
</dbReference>
<dbReference type="NCBIfam" id="NF004471">
    <property type="entry name" value="PRK05803.1"/>
    <property type="match status" value="1"/>
</dbReference>
<comment type="function">
    <text evidence="6">Sigma factors are initiation factors that promote the attachment of RNA polymerase to specific initiation sites and are then released.</text>
</comment>
<dbReference type="SUPFAM" id="SSF88946">
    <property type="entry name" value="Sigma2 domain of RNA polymerase sigma factors"/>
    <property type="match status" value="1"/>
</dbReference>
<dbReference type="InterPro" id="IPR013325">
    <property type="entry name" value="RNA_pol_sigma_r2"/>
</dbReference>
<evidence type="ECO:0000256" key="3">
    <source>
        <dbReference type="ARBA" id="ARBA00023082"/>
    </source>
</evidence>
<reference evidence="9 10" key="1">
    <citation type="submission" date="2016-10" db="EMBL/GenBank/DDBJ databases">
        <authorList>
            <person name="de Groot N.N."/>
        </authorList>
    </citation>
    <scope>NUCLEOTIDE SEQUENCE [LARGE SCALE GENOMIC DNA]</scope>
    <source>
        <strain evidence="9 10">DSM 17074</strain>
    </source>
</reference>
<sequence length="200" mass="23095">MFIDQLLAGDDQARDKLIEHNLRLVAHLVKKYEKKQTNQDDLISIGIIGLIKAIDTFHPNKGTKLATYAARCIENEILMHFRQQKKRSKETSLEEPIGHDKDGHAIALLDVLTSPTVDLDEQLQQNNDLVKIKKYFPLLDDREKKVLMLRFGLGNHTEQTQKNIAKTLNISRSYVSRIEKRALFKLFKAYQQDIEAKQTD</sequence>
<dbReference type="InterPro" id="IPR050813">
    <property type="entry name" value="Sigma-70_Factor"/>
</dbReference>
<evidence type="ECO:0000256" key="6">
    <source>
        <dbReference type="RuleBase" id="RU362124"/>
    </source>
</evidence>
<dbReference type="SUPFAM" id="SSF88659">
    <property type="entry name" value="Sigma3 and sigma4 domains of RNA polymerase sigma factors"/>
    <property type="match status" value="1"/>
</dbReference>
<organism evidence="9 10">
    <name type="scientific">Halolactibacillus miurensis</name>
    <dbReference type="NCBI Taxonomy" id="306541"/>
    <lineage>
        <taxon>Bacteria</taxon>
        <taxon>Bacillati</taxon>
        <taxon>Bacillota</taxon>
        <taxon>Bacilli</taxon>
        <taxon>Bacillales</taxon>
        <taxon>Bacillaceae</taxon>
        <taxon>Halolactibacillus</taxon>
    </lineage>
</organism>
<dbReference type="PANTHER" id="PTHR30376:SF3">
    <property type="entry name" value="RNA POLYMERASE SIGMA FACTOR RPOH"/>
    <property type="match status" value="1"/>
</dbReference>
<dbReference type="PROSITE" id="PS00716">
    <property type="entry name" value="SIGMA70_2"/>
    <property type="match status" value="1"/>
</dbReference>
<dbReference type="InterPro" id="IPR013324">
    <property type="entry name" value="RNA_pol_sigma_r3/r4-like"/>
</dbReference>
<dbReference type="GO" id="GO:0006352">
    <property type="term" value="P:DNA-templated transcription initiation"/>
    <property type="evidence" value="ECO:0007669"/>
    <property type="project" value="InterPro"/>
</dbReference>
<dbReference type="InterPro" id="IPR007627">
    <property type="entry name" value="RNA_pol_sigma70_r2"/>
</dbReference>
<evidence type="ECO:0000256" key="1">
    <source>
        <dbReference type="ARBA" id="ARBA00007788"/>
    </source>
</evidence>
<keyword evidence="3 6" id="KW-0731">Sigma factor</keyword>
<accession>A0A1I6PMU8</accession>
<evidence type="ECO:0000256" key="5">
    <source>
        <dbReference type="ARBA" id="ARBA00023163"/>
    </source>
</evidence>
<proteinExistence type="inferred from homology"/>
<gene>
    <name evidence="9" type="ORF">SAMN05421668_10288</name>
</gene>
<dbReference type="GO" id="GO:0003677">
    <property type="term" value="F:DNA binding"/>
    <property type="evidence" value="ECO:0007669"/>
    <property type="project" value="UniProtKB-KW"/>
</dbReference>
<dbReference type="InterPro" id="IPR014284">
    <property type="entry name" value="RNA_pol_sigma-70_dom"/>
</dbReference>
<feature type="domain" description="RNA polymerase sigma-70" evidence="7">
    <location>
        <begin position="41"/>
        <end position="54"/>
    </location>
</feature>
<feature type="domain" description="RNA polymerase sigma-70" evidence="8">
    <location>
        <begin position="160"/>
        <end position="186"/>
    </location>
</feature>
<dbReference type="AlphaFoldDB" id="A0A1I6PMU8"/>
<evidence type="ECO:0000313" key="9">
    <source>
        <dbReference type="EMBL" id="SFS41506.1"/>
    </source>
</evidence>
<evidence type="ECO:0000259" key="7">
    <source>
        <dbReference type="PROSITE" id="PS00715"/>
    </source>
</evidence>
<dbReference type="PRINTS" id="PR00046">
    <property type="entry name" value="SIGMA70FCT"/>
</dbReference>
<dbReference type="InterPro" id="IPR000943">
    <property type="entry name" value="RNA_pol_sigma70"/>
</dbReference>
<evidence type="ECO:0000256" key="2">
    <source>
        <dbReference type="ARBA" id="ARBA00023015"/>
    </source>
</evidence>
<dbReference type="CDD" id="cd06171">
    <property type="entry name" value="Sigma70_r4"/>
    <property type="match status" value="1"/>
</dbReference>
<evidence type="ECO:0000259" key="8">
    <source>
        <dbReference type="PROSITE" id="PS00716"/>
    </source>
</evidence>
<name>A0A1I6PMU8_9BACI</name>
<comment type="similarity">
    <text evidence="1 6">Belongs to the sigma-70 factor family.</text>
</comment>
<dbReference type="PIRSF" id="PIRSF000770">
    <property type="entry name" value="RNA_pol_sigma-SigE/K"/>
    <property type="match status" value="1"/>
</dbReference>
<dbReference type="InterPro" id="IPR036388">
    <property type="entry name" value="WH-like_DNA-bd_sf"/>
</dbReference>
<dbReference type="InterPro" id="IPR007630">
    <property type="entry name" value="RNA_pol_sigma70_r4"/>
</dbReference>
<dbReference type="Gene3D" id="1.10.10.10">
    <property type="entry name" value="Winged helix-like DNA-binding domain superfamily/Winged helix DNA-binding domain"/>
    <property type="match status" value="1"/>
</dbReference>
<dbReference type="STRING" id="306541.SAMN05421668_10288"/>